<dbReference type="Gene3D" id="2.60.40.1890">
    <property type="entry name" value="PCu(A)C copper chaperone"/>
    <property type="match status" value="1"/>
</dbReference>
<evidence type="ECO:0000313" key="3">
    <source>
        <dbReference type="Proteomes" id="UP000198925"/>
    </source>
</evidence>
<dbReference type="PANTHER" id="PTHR36302:SF1">
    <property type="entry name" value="COPPER CHAPERONE PCU(A)C"/>
    <property type="match status" value="1"/>
</dbReference>
<dbReference type="PANTHER" id="PTHR36302">
    <property type="entry name" value="BLR7088 PROTEIN"/>
    <property type="match status" value="1"/>
</dbReference>
<dbReference type="InterPro" id="IPR058248">
    <property type="entry name" value="Lxx211020-like"/>
</dbReference>
<evidence type="ECO:0000256" key="1">
    <source>
        <dbReference type="SAM" id="SignalP"/>
    </source>
</evidence>
<keyword evidence="3" id="KW-1185">Reference proteome</keyword>
<feature type="chain" id="PRO_5011460561" description="Copper(I)-binding protein" evidence="1">
    <location>
        <begin position="22"/>
        <end position="153"/>
    </location>
</feature>
<dbReference type="InterPro" id="IPR007410">
    <property type="entry name" value="LpqE-like"/>
</dbReference>
<name>A0A1G6NQ28_9PROT</name>
<protein>
    <recommendedName>
        <fullName evidence="4">Copper(I)-binding protein</fullName>
    </recommendedName>
</protein>
<accession>A0A1G6NQ28</accession>
<evidence type="ECO:0008006" key="4">
    <source>
        <dbReference type="Google" id="ProtNLM"/>
    </source>
</evidence>
<gene>
    <name evidence="2" type="ORF">SAMN04487779_100290</name>
</gene>
<dbReference type="SUPFAM" id="SSF110087">
    <property type="entry name" value="DR1885-like metal-binding protein"/>
    <property type="match status" value="1"/>
</dbReference>
<evidence type="ECO:0000313" key="2">
    <source>
        <dbReference type="EMBL" id="SDC69406.1"/>
    </source>
</evidence>
<reference evidence="2 3" key="1">
    <citation type="submission" date="2016-10" db="EMBL/GenBank/DDBJ databases">
        <authorList>
            <person name="de Groot N.N."/>
        </authorList>
    </citation>
    <scope>NUCLEOTIDE SEQUENCE [LARGE SCALE GENOMIC DNA]</scope>
    <source>
        <strain evidence="2 3">CPCC 100156</strain>
    </source>
</reference>
<dbReference type="STRING" id="938405.SAMN02927895_02912"/>
<keyword evidence="1" id="KW-0732">Signal</keyword>
<dbReference type="Proteomes" id="UP000198925">
    <property type="component" value="Unassembled WGS sequence"/>
</dbReference>
<proteinExistence type="predicted"/>
<dbReference type="OrthoDB" id="9796962at2"/>
<dbReference type="AlphaFoldDB" id="A0A1G6NQ28"/>
<dbReference type="InterPro" id="IPR036182">
    <property type="entry name" value="PCuAC_sf"/>
</dbReference>
<dbReference type="Pfam" id="PF04314">
    <property type="entry name" value="PCuAC"/>
    <property type="match status" value="1"/>
</dbReference>
<sequence>MTPTRRALLALALLAPLPAFAHGATVGDIAVTQPWSRAAGANGTGAGFLTIRNGGSQPDRLLSAASPIARSVELHSHVREGDVMRMRPVEGIPLPPGATVTLQPGGLHVMLIGLKEPLSQGGEVPLTLRFERAGEVQVMLHVGAAGARGPMHH</sequence>
<dbReference type="EMBL" id="FMZX01000002">
    <property type="protein sequence ID" value="SDC69406.1"/>
    <property type="molecule type" value="Genomic_DNA"/>
</dbReference>
<feature type="signal peptide" evidence="1">
    <location>
        <begin position="1"/>
        <end position="21"/>
    </location>
</feature>
<organism evidence="2 3">
    <name type="scientific">Belnapia rosea</name>
    <dbReference type="NCBI Taxonomy" id="938405"/>
    <lineage>
        <taxon>Bacteria</taxon>
        <taxon>Pseudomonadati</taxon>
        <taxon>Pseudomonadota</taxon>
        <taxon>Alphaproteobacteria</taxon>
        <taxon>Acetobacterales</taxon>
        <taxon>Roseomonadaceae</taxon>
        <taxon>Belnapia</taxon>
    </lineage>
</organism>
<dbReference type="RefSeq" id="WP_090564805.1">
    <property type="nucleotide sequence ID" value="NZ_FMXZ01000007.1"/>
</dbReference>